<sequence length="329" mass="37306">MLGKTMTVQVLKIIIATGLAIGLAQLMGLENGTSAGIIAMLSVLDTRKSSLQIGWQRLVSTVVALTLGAVSFALLGFQLPAFLLYLSVFVFFAYRFEMKAAIAPCSVLVTHLWLAQDLSLSFLWNELLLMVIGAGLAIVLHVYMPSQQRAIMASRESIEAQLRAILSGLANAIYDLEDHQQVETIESLRREIKAAKRLVYRERENRLFSQIDYDLHYLDMRHNQVKLLAVMAWNLKSCRLELTEAKLLASLFELTADQLSEHNPATYLLADIEAMLEQFRARDLPQTRQEFETRAILFQVLTDLTRFIQLKIDFYATYSENERDILEEA</sequence>
<proteinExistence type="predicted"/>
<comment type="subcellular location">
    <subcellularLocation>
        <location evidence="1">Cell membrane</location>
        <topology evidence="1">Multi-pass membrane protein</topology>
    </subcellularLocation>
</comment>
<keyword evidence="4 6" id="KW-1133">Transmembrane helix</keyword>
<dbReference type="InterPro" id="IPR010343">
    <property type="entry name" value="ArAE_1"/>
</dbReference>
<dbReference type="EMBL" id="JAUSTM010000011">
    <property type="protein sequence ID" value="MDQ0222755.1"/>
    <property type="molecule type" value="Genomic_DNA"/>
</dbReference>
<gene>
    <name evidence="8" type="ORF">J2S23_001313</name>
</gene>
<evidence type="ECO:0000259" key="7">
    <source>
        <dbReference type="Pfam" id="PF11728"/>
    </source>
</evidence>
<dbReference type="PANTHER" id="PTHR40064">
    <property type="entry name" value="MEMBRANE PROTEIN-RELATED"/>
    <property type="match status" value="1"/>
</dbReference>
<organism evidence="8 9">
    <name type="scientific">Streptococcus moroccensis</name>
    <dbReference type="NCBI Taxonomy" id="1451356"/>
    <lineage>
        <taxon>Bacteria</taxon>
        <taxon>Bacillati</taxon>
        <taxon>Bacillota</taxon>
        <taxon>Bacilli</taxon>
        <taxon>Lactobacillales</taxon>
        <taxon>Streptococcaceae</taxon>
        <taxon>Streptococcus</taxon>
    </lineage>
</organism>
<comment type="caution">
    <text evidence="8">The sequence shown here is derived from an EMBL/GenBank/DDBJ whole genome shotgun (WGS) entry which is preliminary data.</text>
</comment>
<dbReference type="RefSeq" id="WP_307121941.1">
    <property type="nucleotide sequence ID" value="NZ_JAUSTM010000011.1"/>
</dbReference>
<evidence type="ECO:0000256" key="6">
    <source>
        <dbReference type="SAM" id="Phobius"/>
    </source>
</evidence>
<evidence type="ECO:0000256" key="5">
    <source>
        <dbReference type="ARBA" id="ARBA00023136"/>
    </source>
</evidence>
<dbReference type="Gene3D" id="1.20.120.940">
    <property type="entry name" value="Putative aromatic acid exporter, C-terminal domain"/>
    <property type="match status" value="1"/>
</dbReference>
<dbReference type="Pfam" id="PF06081">
    <property type="entry name" value="ArAE_1"/>
    <property type="match status" value="1"/>
</dbReference>
<dbReference type="PANTHER" id="PTHR40064:SF1">
    <property type="entry name" value="MEMBRANE PROTEIN"/>
    <property type="match status" value="1"/>
</dbReference>
<keyword evidence="5 6" id="KW-0472">Membrane</keyword>
<protein>
    <submittedName>
        <fullName evidence="8">Uncharacterized membrane protein YgaE (UPF0421/DUF939 family)</fullName>
    </submittedName>
</protein>
<dbReference type="InterPro" id="IPR052984">
    <property type="entry name" value="UPF0421"/>
</dbReference>
<dbReference type="Proteomes" id="UP001223079">
    <property type="component" value="Unassembled WGS sequence"/>
</dbReference>
<keyword evidence="2" id="KW-1003">Cell membrane</keyword>
<evidence type="ECO:0000256" key="1">
    <source>
        <dbReference type="ARBA" id="ARBA00004651"/>
    </source>
</evidence>
<feature type="domain" description="Putative aromatic acid exporter C-terminal" evidence="7">
    <location>
        <begin position="150"/>
        <end position="311"/>
    </location>
</feature>
<evidence type="ECO:0000313" key="8">
    <source>
        <dbReference type="EMBL" id="MDQ0222755.1"/>
    </source>
</evidence>
<name>A0ABT9YUH8_9STRE</name>
<evidence type="ECO:0000256" key="2">
    <source>
        <dbReference type="ARBA" id="ARBA00022475"/>
    </source>
</evidence>
<evidence type="ECO:0000313" key="9">
    <source>
        <dbReference type="Proteomes" id="UP001223079"/>
    </source>
</evidence>
<keyword evidence="9" id="KW-1185">Reference proteome</keyword>
<dbReference type="Pfam" id="PF11728">
    <property type="entry name" value="ArAE_1_C"/>
    <property type="match status" value="1"/>
</dbReference>
<evidence type="ECO:0000256" key="4">
    <source>
        <dbReference type="ARBA" id="ARBA00022989"/>
    </source>
</evidence>
<feature type="transmembrane region" description="Helical" evidence="6">
    <location>
        <begin position="59"/>
        <end position="86"/>
    </location>
</feature>
<reference evidence="8 9" key="1">
    <citation type="submission" date="2023-07" db="EMBL/GenBank/DDBJ databases">
        <title>Genomic Encyclopedia of Type Strains, Phase IV (KMG-IV): sequencing the most valuable type-strain genomes for metagenomic binning, comparative biology and taxonomic classification.</title>
        <authorList>
            <person name="Goeker M."/>
        </authorList>
    </citation>
    <scope>NUCLEOTIDE SEQUENCE [LARGE SCALE GENOMIC DNA]</scope>
    <source>
        <strain evidence="8 9">DSM 105143</strain>
    </source>
</reference>
<dbReference type="InterPro" id="IPR021062">
    <property type="entry name" value="ArAE_1_C"/>
</dbReference>
<dbReference type="InterPro" id="IPR038323">
    <property type="entry name" value="ArAE_1_C_sf"/>
</dbReference>
<evidence type="ECO:0000256" key="3">
    <source>
        <dbReference type="ARBA" id="ARBA00022692"/>
    </source>
</evidence>
<feature type="transmembrane region" description="Helical" evidence="6">
    <location>
        <begin position="122"/>
        <end position="143"/>
    </location>
</feature>
<accession>A0ABT9YUH8</accession>
<keyword evidence="3 6" id="KW-0812">Transmembrane</keyword>